<organism evidence="16 17">
    <name type="scientific">Meloidogyne enterolobii</name>
    <name type="common">Root-knot nematode worm</name>
    <name type="synonym">Meloidogyne mayaguensis</name>
    <dbReference type="NCBI Taxonomy" id="390850"/>
    <lineage>
        <taxon>Eukaryota</taxon>
        <taxon>Metazoa</taxon>
        <taxon>Ecdysozoa</taxon>
        <taxon>Nematoda</taxon>
        <taxon>Chromadorea</taxon>
        <taxon>Rhabditida</taxon>
        <taxon>Tylenchina</taxon>
        <taxon>Tylenchomorpha</taxon>
        <taxon>Tylenchoidea</taxon>
        <taxon>Meloidogynidae</taxon>
        <taxon>Meloidogyninae</taxon>
        <taxon>Meloidogyne</taxon>
    </lineage>
</organism>
<feature type="transmembrane region" description="Helical" evidence="14">
    <location>
        <begin position="68"/>
        <end position="88"/>
    </location>
</feature>
<dbReference type="Pfam" id="PF14935">
    <property type="entry name" value="TMEM138"/>
    <property type="match status" value="1"/>
</dbReference>
<feature type="signal peptide" evidence="15">
    <location>
        <begin position="1"/>
        <end position="19"/>
    </location>
</feature>
<comment type="similarity">
    <text evidence="4">Belongs to the TMEM138 family.</text>
</comment>
<dbReference type="AlphaFoldDB" id="A0A6V7XZC4"/>
<keyword evidence="12" id="KW-0325">Glycoprotein</keyword>
<dbReference type="GO" id="GO:0005774">
    <property type="term" value="C:vacuolar membrane"/>
    <property type="evidence" value="ECO:0007669"/>
    <property type="project" value="UniProtKB-SubCell"/>
</dbReference>
<evidence type="ECO:0000256" key="14">
    <source>
        <dbReference type="SAM" id="Phobius"/>
    </source>
</evidence>
<dbReference type="GO" id="GO:0005929">
    <property type="term" value="C:cilium"/>
    <property type="evidence" value="ECO:0007669"/>
    <property type="project" value="UniProtKB-SubCell"/>
</dbReference>
<comment type="subcellular location">
    <subcellularLocation>
        <location evidence="3">Cell projection</location>
        <location evidence="3">Cilium</location>
    </subcellularLocation>
    <subcellularLocation>
        <location evidence="2">Vacuole membrane</location>
        <topology evidence="2">Multi-pass membrane protein</topology>
    </subcellularLocation>
</comment>
<proteinExistence type="inferred from homology"/>
<evidence type="ECO:0000256" key="12">
    <source>
        <dbReference type="ARBA" id="ARBA00023180"/>
    </source>
</evidence>
<keyword evidence="15" id="KW-0732">Signal</keyword>
<protein>
    <recommendedName>
        <fullName evidence="5">Transmembrane protein 138</fullName>
    </recommendedName>
</protein>
<keyword evidence="9 14" id="KW-1133">Transmembrane helix</keyword>
<evidence type="ECO:0000313" key="17">
    <source>
        <dbReference type="Proteomes" id="UP000580250"/>
    </source>
</evidence>
<evidence type="ECO:0000256" key="15">
    <source>
        <dbReference type="SAM" id="SignalP"/>
    </source>
</evidence>
<name>A0A6V7XZC4_MELEN</name>
<keyword evidence="6" id="KW-0926">Vacuole</keyword>
<keyword evidence="8" id="KW-0970">Cilium biogenesis/degradation</keyword>
<comment type="caution">
    <text evidence="16">The sequence shown here is derived from an EMBL/GenBank/DDBJ whole genome shotgun (WGS) entry which is preliminary data.</text>
</comment>
<dbReference type="OrthoDB" id="189688at2759"/>
<evidence type="ECO:0000256" key="1">
    <source>
        <dbReference type="ARBA" id="ARBA00003709"/>
    </source>
</evidence>
<keyword evidence="13" id="KW-0966">Cell projection</keyword>
<evidence type="ECO:0000256" key="11">
    <source>
        <dbReference type="ARBA" id="ARBA00023136"/>
    </source>
</evidence>
<evidence type="ECO:0000256" key="13">
    <source>
        <dbReference type="ARBA" id="ARBA00023273"/>
    </source>
</evidence>
<evidence type="ECO:0000256" key="4">
    <source>
        <dbReference type="ARBA" id="ARBA00010572"/>
    </source>
</evidence>
<accession>A0A6V7XZC4</accession>
<dbReference type="GO" id="GO:0030030">
    <property type="term" value="P:cell projection organization"/>
    <property type="evidence" value="ECO:0007669"/>
    <property type="project" value="UniProtKB-KW"/>
</dbReference>
<evidence type="ECO:0000256" key="2">
    <source>
        <dbReference type="ARBA" id="ARBA00004128"/>
    </source>
</evidence>
<evidence type="ECO:0000313" key="16">
    <source>
        <dbReference type="EMBL" id="CAD2204703.1"/>
    </source>
</evidence>
<dbReference type="EMBL" id="CAJEWN010002652">
    <property type="protein sequence ID" value="CAD2204703.1"/>
    <property type="molecule type" value="Genomic_DNA"/>
</dbReference>
<keyword evidence="11 14" id="KW-0472">Membrane</keyword>
<evidence type="ECO:0000256" key="9">
    <source>
        <dbReference type="ARBA" id="ARBA00022989"/>
    </source>
</evidence>
<evidence type="ECO:0000256" key="8">
    <source>
        <dbReference type="ARBA" id="ARBA00022794"/>
    </source>
</evidence>
<evidence type="ECO:0000256" key="5">
    <source>
        <dbReference type="ARBA" id="ARBA00014515"/>
    </source>
</evidence>
<sequence length="160" mass="18795">MLFLLLALPLDLLFNAANSLLYYDNNVQLMLILLQDTLQVLAILGLAIRFSSTFVFQAGLIGHLLRRFSCSIIVAFLYLALSIIYHFFSLKENWLSKENTKDKEFFDWKTPKTFLFLLQRTVAIFYYFFYKKTVLMLSDPKYHSESEWLLSKIGKRIVVN</sequence>
<evidence type="ECO:0000256" key="6">
    <source>
        <dbReference type="ARBA" id="ARBA00022554"/>
    </source>
</evidence>
<gene>
    <name evidence="16" type="ORF">MENT_LOCUS58455</name>
</gene>
<dbReference type="Proteomes" id="UP000580250">
    <property type="component" value="Unassembled WGS sequence"/>
</dbReference>
<comment type="function">
    <text evidence="1">Required for ciliogenesis.</text>
</comment>
<dbReference type="InterPro" id="IPR024133">
    <property type="entry name" value="TM_138"/>
</dbReference>
<feature type="transmembrane region" description="Helical" evidence="14">
    <location>
        <begin position="113"/>
        <end position="130"/>
    </location>
</feature>
<keyword evidence="10" id="KW-0969">Cilium</keyword>
<evidence type="ECO:0000256" key="3">
    <source>
        <dbReference type="ARBA" id="ARBA00004138"/>
    </source>
</evidence>
<evidence type="ECO:0000256" key="7">
    <source>
        <dbReference type="ARBA" id="ARBA00022692"/>
    </source>
</evidence>
<dbReference type="PANTHER" id="PTHR13306:SF6">
    <property type="entry name" value="TRANSMEMBRANE PROTEIN 138"/>
    <property type="match status" value="1"/>
</dbReference>
<feature type="chain" id="PRO_5028278058" description="Transmembrane protein 138" evidence="15">
    <location>
        <begin position="20"/>
        <end position="160"/>
    </location>
</feature>
<evidence type="ECO:0000256" key="10">
    <source>
        <dbReference type="ARBA" id="ARBA00023069"/>
    </source>
</evidence>
<dbReference type="PANTHER" id="PTHR13306">
    <property type="entry name" value="TRANSMEMBRANE PROTEIN 138"/>
    <property type="match status" value="1"/>
</dbReference>
<reference evidence="16 17" key="1">
    <citation type="submission" date="2020-08" db="EMBL/GenBank/DDBJ databases">
        <authorList>
            <person name="Koutsovoulos G."/>
            <person name="Danchin GJ E."/>
        </authorList>
    </citation>
    <scope>NUCLEOTIDE SEQUENCE [LARGE SCALE GENOMIC DNA]</scope>
</reference>
<keyword evidence="7 14" id="KW-0812">Transmembrane</keyword>